<dbReference type="PANTHER" id="PTHR48081">
    <property type="entry name" value="AB HYDROLASE SUPERFAMILY PROTEIN C4A8.06C"/>
    <property type="match status" value="1"/>
</dbReference>
<dbReference type="AlphaFoldDB" id="A0AA36CK42"/>
<dbReference type="Gene3D" id="3.40.50.1820">
    <property type="entry name" value="alpha/beta hydrolase"/>
    <property type="match status" value="1"/>
</dbReference>
<sequence length="374" mass="42722">DIADRKKLIFFEFLLRLFNEYLADFFESFLGAVARNNVLRIVTAVVYSIPTGTPDFLTIKWTKFDDIPIRVYQPKAPKSNAGLIFFHGGGWSTMKAAYYDTVLIPLVKKIGCHVFSVDYRLAPEFPFPVPADDCLRATKALLKDRAKEYGVDPEKIILIGDSAGGNLAAVTTYRLLKEGVEPKIKAQVLIYPVIHMFGFKSPSFTGYYTQYNGTSLLNPPTMARWDLFYLGEDGSRDKVRVLLDNGHIDEKLTSHPEFSKWFPNWRAEKNEENLVRKQPDERLATLFREKATNPEICPIFAENLADFPPTMVQTAGYDILRDEGIQFANRLKEEKVKVNWKNYPTGYHGVFNMPASQLRREMGTDIAEFLSEFL</sequence>
<dbReference type="InterPro" id="IPR029058">
    <property type="entry name" value="AB_hydrolase_fold"/>
</dbReference>
<dbReference type="Proteomes" id="UP001177023">
    <property type="component" value="Unassembled WGS sequence"/>
</dbReference>
<dbReference type="InterPro" id="IPR013094">
    <property type="entry name" value="AB_hydrolase_3"/>
</dbReference>
<dbReference type="GO" id="GO:0052689">
    <property type="term" value="F:carboxylic ester hydrolase activity"/>
    <property type="evidence" value="ECO:0007669"/>
    <property type="project" value="InterPro"/>
</dbReference>
<dbReference type="Pfam" id="PF07859">
    <property type="entry name" value="Abhydrolase_3"/>
    <property type="match status" value="2"/>
</dbReference>
<comment type="similarity">
    <text evidence="1">Belongs to the 'GDXG' lipolytic enzyme family.</text>
</comment>
<evidence type="ECO:0000256" key="3">
    <source>
        <dbReference type="PIRSR" id="PIRSR037251-1"/>
    </source>
</evidence>
<dbReference type="GO" id="GO:0016020">
    <property type="term" value="C:membrane"/>
    <property type="evidence" value="ECO:0007669"/>
    <property type="project" value="InterPro"/>
</dbReference>
<dbReference type="InterPro" id="IPR017157">
    <property type="entry name" value="Arylacetamide_deacetylase"/>
</dbReference>
<evidence type="ECO:0000256" key="1">
    <source>
        <dbReference type="ARBA" id="ARBA00010515"/>
    </source>
</evidence>
<feature type="active site" evidence="3">
    <location>
        <position position="318"/>
    </location>
</feature>
<feature type="non-terminal residue" evidence="5">
    <location>
        <position position="374"/>
    </location>
</feature>
<dbReference type="PANTHER" id="PTHR48081:SF8">
    <property type="entry name" value="ALPHA_BETA HYDROLASE FOLD-3 DOMAIN-CONTAINING PROTEIN-RELATED"/>
    <property type="match status" value="1"/>
</dbReference>
<feature type="domain" description="Alpha/beta hydrolase fold-3" evidence="4">
    <location>
        <begin position="284"/>
        <end position="351"/>
    </location>
</feature>
<evidence type="ECO:0000256" key="2">
    <source>
        <dbReference type="ARBA" id="ARBA00022801"/>
    </source>
</evidence>
<dbReference type="SUPFAM" id="SSF53474">
    <property type="entry name" value="alpha/beta-Hydrolases"/>
    <property type="match status" value="1"/>
</dbReference>
<dbReference type="PIRSF" id="PIRSF037251">
    <property type="entry name" value="Arylacetamide_deacetylase"/>
    <property type="match status" value="1"/>
</dbReference>
<dbReference type="InterPro" id="IPR050300">
    <property type="entry name" value="GDXG_lipolytic_enzyme"/>
</dbReference>
<feature type="active site" evidence="3">
    <location>
        <position position="348"/>
    </location>
</feature>
<gene>
    <name evidence="5" type="ORF">MSPICULIGERA_LOCUS8984</name>
</gene>
<comment type="caution">
    <text evidence="5">The sequence shown here is derived from an EMBL/GenBank/DDBJ whole genome shotgun (WGS) entry which is preliminary data.</text>
</comment>
<name>A0AA36CK42_9BILA</name>
<keyword evidence="6" id="KW-1185">Reference proteome</keyword>
<feature type="non-terminal residue" evidence="5">
    <location>
        <position position="1"/>
    </location>
</feature>
<keyword evidence="2" id="KW-0378">Hydrolase</keyword>
<reference evidence="5" key="1">
    <citation type="submission" date="2023-06" db="EMBL/GenBank/DDBJ databases">
        <authorList>
            <person name="Delattre M."/>
        </authorList>
    </citation>
    <scope>NUCLEOTIDE SEQUENCE</scope>
    <source>
        <strain evidence="5">AF72</strain>
    </source>
</reference>
<organism evidence="5 6">
    <name type="scientific">Mesorhabditis spiculigera</name>
    <dbReference type="NCBI Taxonomy" id="96644"/>
    <lineage>
        <taxon>Eukaryota</taxon>
        <taxon>Metazoa</taxon>
        <taxon>Ecdysozoa</taxon>
        <taxon>Nematoda</taxon>
        <taxon>Chromadorea</taxon>
        <taxon>Rhabditida</taxon>
        <taxon>Rhabditina</taxon>
        <taxon>Rhabditomorpha</taxon>
        <taxon>Rhabditoidea</taxon>
        <taxon>Rhabditidae</taxon>
        <taxon>Mesorhabditinae</taxon>
        <taxon>Mesorhabditis</taxon>
    </lineage>
</organism>
<feature type="active site" evidence="3">
    <location>
        <position position="162"/>
    </location>
</feature>
<accession>A0AA36CK42</accession>
<evidence type="ECO:0000313" key="5">
    <source>
        <dbReference type="EMBL" id="CAJ0570547.1"/>
    </source>
</evidence>
<feature type="domain" description="Alpha/beta hydrolase fold-3" evidence="4">
    <location>
        <begin position="83"/>
        <end position="241"/>
    </location>
</feature>
<evidence type="ECO:0000259" key="4">
    <source>
        <dbReference type="Pfam" id="PF07859"/>
    </source>
</evidence>
<evidence type="ECO:0000313" key="6">
    <source>
        <dbReference type="Proteomes" id="UP001177023"/>
    </source>
</evidence>
<protein>
    <recommendedName>
        <fullName evidence="4">Alpha/beta hydrolase fold-3 domain-containing protein</fullName>
    </recommendedName>
</protein>
<proteinExistence type="inferred from homology"/>
<dbReference type="EMBL" id="CATQJA010002387">
    <property type="protein sequence ID" value="CAJ0570547.1"/>
    <property type="molecule type" value="Genomic_DNA"/>
</dbReference>